<dbReference type="AlphaFoldDB" id="B2VYD0"/>
<dbReference type="HOGENOM" id="CLU_3069785_0_0_1"/>
<evidence type="ECO:0000256" key="1">
    <source>
        <dbReference type="SAM" id="MobiDB-lite"/>
    </source>
</evidence>
<feature type="region of interest" description="Disordered" evidence="1">
    <location>
        <begin position="1"/>
        <end position="29"/>
    </location>
</feature>
<dbReference type="EMBL" id="DS231616">
    <property type="protein sequence ID" value="EDU44943.1"/>
    <property type="molecule type" value="Genomic_DNA"/>
</dbReference>
<protein>
    <submittedName>
        <fullName evidence="2">Uncharacterized protein</fullName>
    </submittedName>
</protein>
<reference evidence="3" key="1">
    <citation type="journal article" date="2013" name="G3 (Bethesda)">
        <title>Comparative genomics of a plant-pathogenic fungus, Pyrenophora tritici-repentis, reveals transduplication and the impact of repeat elements on pathogenicity and population divergence.</title>
        <authorList>
            <person name="Manning V.A."/>
            <person name="Pandelova I."/>
            <person name="Dhillon B."/>
            <person name="Wilhelm L.J."/>
            <person name="Goodwin S.B."/>
            <person name="Berlin A.M."/>
            <person name="Figueroa M."/>
            <person name="Freitag M."/>
            <person name="Hane J.K."/>
            <person name="Henrissat B."/>
            <person name="Holman W.H."/>
            <person name="Kodira C.D."/>
            <person name="Martin J."/>
            <person name="Oliver R.P."/>
            <person name="Robbertse B."/>
            <person name="Schackwitz W."/>
            <person name="Schwartz D.C."/>
            <person name="Spatafora J.W."/>
            <person name="Turgeon B.G."/>
            <person name="Yandava C."/>
            <person name="Young S."/>
            <person name="Zhou S."/>
            <person name="Zeng Q."/>
            <person name="Grigoriev I.V."/>
            <person name="Ma L.-J."/>
            <person name="Ciuffetti L.M."/>
        </authorList>
    </citation>
    <scope>NUCLEOTIDE SEQUENCE [LARGE SCALE GENOMIC DNA]</scope>
    <source>
        <strain evidence="3">Pt-1C-BFP</strain>
    </source>
</reference>
<dbReference type="InParanoid" id="B2VYD0"/>
<gene>
    <name evidence="2" type="ORF">PTRG_02420</name>
</gene>
<proteinExistence type="predicted"/>
<organism evidence="2 3">
    <name type="scientific">Pyrenophora tritici-repentis (strain Pt-1C-BFP)</name>
    <name type="common">Wheat tan spot fungus</name>
    <name type="synonym">Drechslera tritici-repentis</name>
    <dbReference type="NCBI Taxonomy" id="426418"/>
    <lineage>
        <taxon>Eukaryota</taxon>
        <taxon>Fungi</taxon>
        <taxon>Dikarya</taxon>
        <taxon>Ascomycota</taxon>
        <taxon>Pezizomycotina</taxon>
        <taxon>Dothideomycetes</taxon>
        <taxon>Pleosporomycetidae</taxon>
        <taxon>Pleosporales</taxon>
        <taxon>Pleosporineae</taxon>
        <taxon>Pleosporaceae</taxon>
        <taxon>Pyrenophora</taxon>
    </lineage>
</organism>
<name>B2VYD0_PYRTR</name>
<evidence type="ECO:0000313" key="2">
    <source>
        <dbReference type="EMBL" id="EDU44943.1"/>
    </source>
</evidence>
<dbReference type="Proteomes" id="UP000001471">
    <property type="component" value="Unassembled WGS sequence"/>
</dbReference>
<evidence type="ECO:0000313" key="3">
    <source>
        <dbReference type="Proteomes" id="UP000001471"/>
    </source>
</evidence>
<accession>B2VYD0</accession>
<sequence>MKPIEKQQGNRYAKKKSRPSCAKASGCPHAGTFAMMQHNEKKKKEDEMNNAEK</sequence>